<dbReference type="EMBL" id="GL376567">
    <property type="status" value="NOT_ANNOTATED_CDS"/>
    <property type="molecule type" value="Genomic_DNA"/>
</dbReference>
<reference evidence="2" key="3">
    <citation type="submission" date="2015-02" db="UniProtKB">
        <authorList>
            <consortium name="EnsemblProtists"/>
        </authorList>
    </citation>
    <scope>IDENTIFICATION</scope>
    <source>
        <strain evidence="2">DAOM BR144</strain>
    </source>
</reference>
<dbReference type="InParanoid" id="K3WGX5"/>
<dbReference type="STRING" id="431595.K3WGX5"/>
<protein>
    <submittedName>
        <fullName evidence="2">Uncharacterized protein</fullName>
    </submittedName>
</protein>
<feature type="compositionally biased region" description="Basic and acidic residues" evidence="1">
    <location>
        <begin position="110"/>
        <end position="154"/>
    </location>
</feature>
<accession>K3WGX5</accession>
<proteinExistence type="predicted"/>
<sequence>MLKTISQLKRIAEFGRAHANLLVEAKEYVYNIETKLLEQFERDRAELHAQAEAYVAEVQAENRRLHQTIAELQTELEEARTREVEREEEDDDEASSSSGSSGSGDEVEIVEQHAQEPTAKSERSRGSKRTSDEENIPKLKKKDDRRVLKSRADRSSPSMIVDGYGASTR</sequence>
<feature type="region of interest" description="Disordered" evidence="1">
    <location>
        <begin position="75"/>
        <end position="169"/>
    </location>
</feature>
<dbReference type="eggNOG" id="ENOG502T35P">
    <property type="taxonomic scope" value="Eukaryota"/>
</dbReference>
<name>K3WGX5_GLOUD</name>
<evidence type="ECO:0000256" key="1">
    <source>
        <dbReference type="SAM" id="MobiDB-lite"/>
    </source>
</evidence>
<organism evidence="2 3">
    <name type="scientific">Globisporangium ultimum (strain ATCC 200006 / CBS 805.95 / DAOM BR144)</name>
    <name type="common">Pythium ultimum</name>
    <dbReference type="NCBI Taxonomy" id="431595"/>
    <lineage>
        <taxon>Eukaryota</taxon>
        <taxon>Sar</taxon>
        <taxon>Stramenopiles</taxon>
        <taxon>Oomycota</taxon>
        <taxon>Peronosporomycetes</taxon>
        <taxon>Pythiales</taxon>
        <taxon>Pythiaceae</taxon>
        <taxon>Globisporangium</taxon>
    </lineage>
</organism>
<dbReference type="VEuPathDB" id="FungiDB:PYU1_G004206"/>
<keyword evidence="3" id="KW-1185">Reference proteome</keyword>
<evidence type="ECO:0000313" key="2">
    <source>
        <dbReference type="EnsemblProtists" id="PYU1_T004216"/>
    </source>
</evidence>
<evidence type="ECO:0000313" key="3">
    <source>
        <dbReference type="Proteomes" id="UP000019132"/>
    </source>
</evidence>
<dbReference type="HOGENOM" id="CLU_1581697_0_0_1"/>
<dbReference type="AlphaFoldDB" id="K3WGX5"/>
<feature type="compositionally biased region" description="Low complexity" evidence="1">
    <location>
        <begin position="95"/>
        <end position="104"/>
    </location>
</feature>
<reference evidence="3" key="1">
    <citation type="journal article" date="2010" name="Genome Biol.">
        <title>Genome sequence of the necrotrophic plant pathogen Pythium ultimum reveals original pathogenicity mechanisms and effector repertoire.</title>
        <authorList>
            <person name="Levesque C.A."/>
            <person name="Brouwer H."/>
            <person name="Cano L."/>
            <person name="Hamilton J.P."/>
            <person name="Holt C."/>
            <person name="Huitema E."/>
            <person name="Raffaele S."/>
            <person name="Robideau G.P."/>
            <person name="Thines M."/>
            <person name="Win J."/>
            <person name="Zerillo M.M."/>
            <person name="Beakes G.W."/>
            <person name="Boore J.L."/>
            <person name="Busam D."/>
            <person name="Dumas B."/>
            <person name="Ferriera S."/>
            <person name="Fuerstenberg S.I."/>
            <person name="Gachon C.M."/>
            <person name="Gaulin E."/>
            <person name="Govers F."/>
            <person name="Grenville-Briggs L."/>
            <person name="Horner N."/>
            <person name="Hostetler J."/>
            <person name="Jiang R.H."/>
            <person name="Johnson J."/>
            <person name="Krajaejun T."/>
            <person name="Lin H."/>
            <person name="Meijer H.J."/>
            <person name="Moore B."/>
            <person name="Morris P."/>
            <person name="Phuntmart V."/>
            <person name="Puiu D."/>
            <person name="Shetty J."/>
            <person name="Stajich J.E."/>
            <person name="Tripathy S."/>
            <person name="Wawra S."/>
            <person name="van West P."/>
            <person name="Whitty B.R."/>
            <person name="Coutinho P.M."/>
            <person name="Henrissat B."/>
            <person name="Martin F."/>
            <person name="Thomas P.D."/>
            <person name="Tyler B.M."/>
            <person name="De Vries R.P."/>
            <person name="Kamoun S."/>
            <person name="Yandell M."/>
            <person name="Tisserat N."/>
            <person name="Buell C.R."/>
        </authorList>
    </citation>
    <scope>NUCLEOTIDE SEQUENCE</scope>
    <source>
        <strain evidence="3">DAOM:BR144</strain>
    </source>
</reference>
<dbReference type="Proteomes" id="UP000019132">
    <property type="component" value="Unassembled WGS sequence"/>
</dbReference>
<dbReference type="EnsemblProtists" id="PYU1_T004216">
    <property type="protein sequence ID" value="PYU1_T004216"/>
    <property type="gene ID" value="PYU1_G004206"/>
</dbReference>
<reference evidence="3" key="2">
    <citation type="submission" date="2010-04" db="EMBL/GenBank/DDBJ databases">
        <authorList>
            <person name="Buell R."/>
            <person name="Hamilton J."/>
            <person name="Hostetler J."/>
        </authorList>
    </citation>
    <scope>NUCLEOTIDE SEQUENCE [LARGE SCALE GENOMIC DNA]</scope>
    <source>
        <strain evidence="3">DAOM:BR144</strain>
    </source>
</reference>